<evidence type="ECO:0000313" key="2">
    <source>
        <dbReference type="EMBL" id="ROL54161.1"/>
    </source>
</evidence>
<dbReference type="EMBL" id="RJVU01007007">
    <property type="protein sequence ID" value="ROL54161.1"/>
    <property type="molecule type" value="Genomic_DNA"/>
</dbReference>
<keyword evidence="3" id="KW-1185">Reference proteome</keyword>
<protein>
    <recommendedName>
        <fullName evidence="4">GRAM domain-containing protein 1B</fullName>
    </recommendedName>
</protein>
<evidence type="ECO:0000313" key="3">
    <source>
        <dbReference type="Proteomes" id="UP000281406"/>
    </source>
</evidence>
<evidence type="ECO:0000256" key="1">
    <source>
        <dbReference type="SAM" id="MobiDB-lite"/>
    </source>
</evidence>
<gene>
    <name evidence="2" type="ORF">DPX16_10584</name>
</gene>
<name>A0A3N0Z753_ANAGA</name>
<sequence>MSETLQLPALQIQGPADGECNGSVVDPALSSSASPSLRRKRFKMRRMKNVMSEKEQLEKEQLQHSGSKEYLQLPSIEITPSSDEDAPWSSCSTPSASPQRRRFLLRKWLRGGEKKEHGSESSSQQSSLQSSHEEETTRYLSPNTREDSVSAGGLTTATPQRVQHALVASFVPVFSFNWPDPHERCAGRLSAEIRPKLAAAVSCYQS</sequence>
<dbReference type="OrthoDB" id="8960672at2759"/>
<feature type="region of interest" description="Disordered" evidence="1">
    <location>
        <begin position="1"/>
        <end position="99"/>
    </location>
</feature>
<dbReference type="AlphaFoldDB" id="A0A3N0Z753"/>
<organism evidence="2 3">
    <name type="scientific">Anabarilius grahami</name>
    <name type="common">Kanglang fish</name>
    <name type="synonym">Barilius grahami</name>
    <dbReference type="NCBI Taxonomy" id="495550"/>
    <lineage>
        <taxon>Eukaryota</taxon>
        <taxon>Metazoa</taxon>
        <taxon>Chordata</taxon>
        <taxon>Craniata</taxon>
        <taxon>Vertebrata</taxon>
        <taxon>Euteleostomi</taxon>
        <taxon>Actinopterygii</taxon>
        <taxon>Neopterygii</taxon>
        <taxon>Teleostei</taxon>
        <taxon>Ostariophysi</taxon>
        <taxon>Cypriniformes</taxon>
        <taxon>Xenocyprididae</taxon>
        <taxon>Xenocypridinae</taxon>
        <taxon>Xenocypridinae incertae sedis</taxon>
        <taxon>Anabarilius</taxon>
    </lineage>
</organism>
<comment type="caution">
    <text evidence="2">The sequence shown here is derived from an EMBL/GenBank/DDBJ whole genome shotgun (WGS) entry which is preliminary data.</text>
</comment>
<feature type="compositionally biased region" description="Basic residues" evidence="1">
    <location>
        <begin position="37"/>
        <end position="48"/>
    </location>
</feature>
<feature type="compositionally biased region" description="Polar residues" evidence="1">
    <location>
        <begin position="89"/>
        <end position="98"/>
    </location>
</feature>
<proteinExistence type="predicted"/>
<dbReference type="Proteomes" id="UP000281406">
    <property type="component" value="Unassembled WGS sequence"/>
</dbReference>
<feature type="compositionally biased region" description="Low complexity" evidence="1">
    <location>
        <begin position="120"/>
        <end position="130"/>
    </location>
</feature>
<reference evidence="2 3" key="1">
    <citation type="submission" date="2018-10" db="EMBL/GenBank/DDBJ databases">
        <title>Genome assembly for a Yunnan-Guizhou Plateau 3E fish, Anabarilius grahami (Regan), and its evolutionary and genetic applications.</title>
        <authorList>
            <person name="Jiang W."/>
        </authorList>
    </citation>
    <scope>NUCLEOTIDE SEQUENCE [LARGE SCALE GENOMIC DNA]</scope>
    <source>
        <strain evidence="2">AG-KIZ</strain>
        <tissue evidence="2">Muscle</tissue>
    </source>
</reference>
<accession>A0A3N0Z753</accession>
<feature type="compositionally biased region" description="Basic and acidic residues" evidence="1">
    <location>
        <begin position="51"/>
        <end position="62"/>
    </location>
</feature>
<feature type="region of interest" description="Disordered" evidence="1">
    <location>
        <begin position="114"/>
        <end position="152"/>
    </location>
</feature>
<feature type="compositionally biased region" description="Low complexity" evidence="1">
    <location>
        <begin position="27"/>
        <end position="36"/>
    </location>
</feature>
<evidence type="ECO:0008006" key="4">
    <source>
        <dbReference type="Google" id="ProtNLM"/>
    </source>
</evidence>